<gene>
    <name evidence="1" type="ORF">FAUST_3162</name>
</gene>
<reference evidence="1 2" key="1">
    <citation type="submission" date="2020-02" db="EMBL/GenBank/DDBJ databases">
        <title>Identification and distribution of gene clusters putatively required for synthesis of sphingolipid metabolism inhibitors in phylogenetically diverse species of the filamentous fungus Fusarium.</title>
        <authorList>
            <person name="Kim H.-S."/>
            <person name="Busman M."/>
            <person name="Brown D.W."/>
            <person name="Divon H."/>
            <person name="Uhlig S."/>
            <person name="Proctor R.H."/>
        </authorList>
    </citation>
    <scope>NUCLEOTIDE SEQUENCE [LARGE SCALE GENOMIC DNA]</scope>
    <source>
        <strain evidence="1 2">NRRL 2903</strain>
    </source>
</reference>
<dbReference type="EMBL" id="JAAMOD010000075">
    <property type="protein sequence ID" value="KAF5242697.1"/>
    <property type="molecule type" value="Genomic_DNA"/>
</dbReference>
<evidence type="ECO:0000313" key="2">
    <source>
        <dbReference type="Proteomes" id="UP000537989"/>
    </source>
</evidence>
<name>A0AAN6C598_FUSAU</name>
<dbReference type="Proteomes" id="UP000537989">
    <property type="component" value="Unassembled WGS sequence"/>
</dbReference>
<accession>A0AAN6C598</accession>
<evidence type="ECO:0000313" key="1">
    <source>
        <dbReference type="EMBL" id="KAF5242697.1"/>
    </source>
</evidence>
<sequence>MAPKIVGTSLTLTQPSPSLHFTLNLTPDNFLLLKLQSLSLRLHADPSRHHTNIHLKPSPVNNSQATSKMACGSSKCLYDRNGPGSAATSIAESIIKPSEATGTKTKCIECGDYECCCIPCTIL</sequence>
<comment type="caution">
    <text evidence="1">The sequence shown here is derived from an EMBL/GenBank/DDBJ whole genome shotgun (WGS) entry which is preliminary data.</text>
</comment>
<keyword evidence="2" id="KW-1185">Reference proteome</keyword>
<protein>
    <submittedName>
        <fullName evidence="1">Uncharacterized protein</fullName>
    </submittedName>
</protein>
<organism evidence="1 2">
    <name type="scientific">Fusarium austroamericanum</name>
    <dbReference type="NCBI Taxonomy" id="282268"/>
    <lineage>
        <taxon>Eukaryota</taxon>
        <taxon>Fungi</taxon>
        <taxon>Dikarya</taxon>
        <taxon>Ascomycota</taxon>
        <taxon>Pezizomycotina</taxon>
        <taxon>Sordariomycetes</taxon>
        <taxon>Hypocreomycetidae</taxon>
        <taxon>Hypocreales</taxon>
        <taxon>Nectriaceae</taxon>
        <taxon>Fusarium</taxon>
    </lineage>
</organism>
<proteinExistence type="predicted"/>
<dbReference type="AlphaFoldDB" id="A0AAN6C598"/>